<dbReference type="RefSeq" id="WP_132550554.1">
    <property type="nucleotide sequence ID" value="NZ_SMAA01000013.1"/>
</dbReference>
<dbReference type="GO" id="GO:0005886">
    <property type="term" value="C:plasma membrane"/>
    <property type="evidence" value="ECO:0007669"/>
    <property type="project" value="TreeGrafter"/>
</dbReference>
<evidence type="ECO:0000256" key="2">
    <source>
        <dbReference type="ARBA" id="ARBA00022692"/>
    </source>
</evidence>
<proteinExistence type="predicted"/>
<keyword evidence="9" id="KW-1185">Reference proteome</keyword>
<sequence>MDIIVDLPALKMLLIAIIFLSVLIEIKTGGTGLGAFLGIIAAAVFWGSGYIKGLVNIYHIALFLGGILFIIIELVTPATGIFAALGIVMMLYSIILGLGGNIDAVYMLIGALVIAIVLFAFIVKKLPSSRLWQKVILKDSSTEDRGYTSSTDNSSLLHKEGTVLTELRPAGTILIDGSPIDAISEGAYIDKGKKIRIIKIEGNRIIVREV</sequence>
<organism evidence="8 9">
    <name type="scientific">Pectinatus cerevisiiphilus</name>
    <dbReference type="NCBI Taxonomy" id="86956"/>
    <lineage>
        <taxon>Bacteria</taxon>
        <taxon>Bacillati</taxon>
        <taxon>Bacillota</taxon>
        <taxon>Negativicutes</taxon>
        <taxon>Selenomonadales</taxon>
        <taxon>Selenomonadaceae</taxon>
        <taxon>Pectinatus</taxon>
    </lineage>
</organism>
<dbReference type="PANTHER" id="PTHR33507:SF3">
    <property type="entry name" value="INNER MEMBRANE PROTEIN YBBJ"/>
    <property type="match status" value="1"/>
</dbReference>
<dbReference type="InterPro" id="IPR052165">
    <property type="entry name" value="Membrane_assoc_protease"/>
</dbReference>
<evidence type="ECO:0000256" key="5">
    <source>
        <dbReference type="SAM" id="Phobius"/>
    </source>
</evidence>
<dbReference type="InterPro" id="IPR002810">
    <property type="entry name" value="NfeD-like_C"/>
</dbReference>
<evidence type="ECO:0000259" key="7">
    <source>
        <dbReference type="Pfam" id="PF24961"/>
    </source>
</evidence>
<feature type="transmembrane region" description="Helical" evidence="5">
    <location>
        <begin position="33"/>
        <end position="51"/>
    </location>
</feature>
<evidence type="ECO:0000256" key="4">
    <source>
        <dbReference type="ARBA" id="ARBA00023136"/>
    </source>
</evidence>
<keyword evidence="2 5" id="KW-0812">Transmembrane</keyword>
<evidence type="ECO:0000313" key="9">
    <source>
        <dbReference type="Proteomes" id="UP000295188"/>
    </source>
</evidence>
<comment type="caution">
    <text evidence="8">The sequence shown here is derived from an EMBL/GenBank/DDBJ whole genome shotgun (WGS) entry which is preliminary data.</text>
</comment>
<dbReference type="PANTHER" id="PTHR33507">
    <property type="entry name" value="INNER MEMBRANE PROTEIN YBBJ"/>
    <property type="match status" value="1"/>
</dbReference>
<name>A0A4R3K4S5_9FIRM</name>
<feature type="transmembrane region" description="Helical" evidence="5">
    <location>
        <begin position="57"/>
        <end position="75"/>
    </location>
</feature>
<dbReference type="InterPro" id="IPR056739">
    <property type="entry name" value="NfeD_membrane"/>
</dbReference>
<evidence type="ECO:0000259" key="6">
    <source>
        <dbReference type="Pfam" id="PF01957"/>
    </source>
</evidence>
<feature type="domain" description="NfeD-like C-terminal" evidence="6">
    <location>
        <begin position="155"/>
        <end position="208"/>
    </location>
</feature>
<dbReference type="Gene3D" id="2.40.50.140">
    <property type="entry name" value="Nucleic acid-binding proteins"/>
    <property type="match status" value="1"/>
</dbReference>
<dbReference type="OrthoDB" id="9806253at2"/>
<feature type="domain" description="NfeD integral membrane" evidence="7">
    <location>
        <begin position="10"/>
        <end position="124"/>
    </location>
</feature>
<keyword evidence="4 5" id="KW-0472">Membrane</keyword>
<dbReference type="Pfam" id="PF01957">
    <property type="entry name" value="NfeD"/>
    <property type="match status" value="1"/>
</dbReference>
<comment type="subcellular location">
    <subcellularLocation>
        <location evidence="1">Membrane</location>
        <topology evidence="1">Multi-pass membrane protein</topology>
    </subcellularLocation>
</comment>
<dbReference type="SUPFAM" id="SSF141322">
    <property type="entry name" value="NfeD domain-like"/>
    <property type="match status" value="1"/>
</dbReference>
<feature type="transmembrane region" description="Helical" evidence="5">
    <location>
        <begin position="6"/>
        <end position="26"/>
    </location>
</feature>
<dbReference type="AlphaFoldDB" id="A0A4R3K4S5"/>
<feature type="transmembrane region" description="Helical" evidence="5">
    <location>
        <begin position="80"/>
        <end position="98"/>
    </location>
</feature>
<evidence type="ECO:0000256" key="1">
    <source>
        <dbReference type="ARBA" id="ARBA00004141"/>
    </source>
</evidence>
<accession>A0A4R3K4S5</accession>
<feature type="transmembrane region" description="Helical" evidence="5">
    <location>
        <begin position="104"/>
        <end position="123"/>
    </location>
</feature>
<keyword evidence="3 5" id="KW-1133">Transmembrane helix</keyword>
<reference evidence="8 9" key="1">
    <citation type="submission" date="2019-03" db="EMBL/GenBank/DDBJ databases">
        <title>Genomic Encyclopedia of Type Strains, Phase IV (KMG-IV): sequencing the most valuable type-strain genomes for metagenomic binning, comparative biology and taxonomic classification.</title>
        <authorList>
            <person name="Goeker M."/>
        </authorList>
    </citation>
    <scope>NUCLEOTIDE SEQUENCE [LARGE SCALE GENOMIC DNA]</scope>
    <source>
        <strain evidence="8 9">DSM 20467</strain>
    </source>
</reference>
<dbReference type="Pfam" id="PF24961">
    <property type="entry name" value="NfeD_membrane"/>
    <property type="match status" value="1"/>
</dbReference>
<gene>
    <name evidence="8" type="ORF">EDC37_11345</name>
</gene>
<protein>
    <submittedName>
        <fullName evidence="8">NfeD-like partner-binding protein</fullName>
    </submittedName>
</protein>
<evidence type="ECO:0000313" key="8">
    <source>
        <dbReference type="EMBL" id="TCS77808.1"/>
    </source>
</evidence>
<dbReference type="EMBL" id="SMAA01000013">
    <property type="protein sequence ID" value="TCS77808.1"/>
    <property type="molecule type" value="Genomic_DNA"/>
</dbReference>
<dbReference type="Proteomes" id="UP000295188">
    <property type="component" value="Unassembled WGS sequence"/>
</dbReference>
<dbReference type="InterPro" id="IPR012340">
    <property type="entry name" value="NA-bd_OB-fold"/>
</dbReference>
<evidence type="ECO:0000256" key="3">
    <source>
        <dbReference type="ARBA" id="ARBA00022989"/>
    </source>
</evidence>